<dbReference type="SUPFAM" id="SSF48264">
    <property type="entry name" value="Cytochrome P450"/>
    <property type="match status" value="1"/>
</dbReference>
<dbReference type="InterPro" id="IPR001128">
    <property type="entry name" value="Cyt_P450"/>
</dbReference>
<dbReference type="GO" id="GO:0020037">
    <property type="term" value="F:heme binding"/>
    <property type="evidence" value="ECO:0007669"/>
    <property type="project" value="InterPro"/>
</dbReference>
<dbReference type="PRINTS" id="PR00463">
    <property type="entry name" value="EP450I"/>
</dbReference>
<comment type="subcellular location">
    <subcellularLocation>
        <location evidence="1">Membrane</location>
    </subcellularLocation>
</comment>
<keyword evidence="6" id="KW-1133">Transmembrane helix</keyword>
<keyword evidence="3 11" id="KW-0349">Heme</keyword>
<evidence type="ECO:0000256" key="13">
    <source>
        <dbReference type="SAM" id="MobiDB-lite"/>
    </source>
</evidence>
<feature type="region of interest" description="Disordered" evidence="13">
    <location>
        <begin position="214"/>
        <end position="239"/>
    </location>
</feature>
<feature type="binding site" description="axial binding residue" evidence="11">
    <location>
        <position position="290"/>
    </location>
    <ligand>
        <name>heme</name>
        <dbReference type="ChEBI" id="CHEBI:30413"/>
    </ligand>
    <ligandPart>
        <name>Fe</name>
        <dbReference type="ChEBI" id="CHEBI:18248"/>
    </ligandPart>
</feature>
<keyword evidence="10" id="KW-0472">Membrane</keyword>
<accession>A0AAQ3PR35</accession>
<dbReference type="EMBL" id="CP144745">
    <property type="protein sequence ID" value="WVZ54761.1"/>
    <property type="molecule type" value="Genomic_DNA"/>
</dbReference>
<evidence type="ECO:0000256" key="8">
    <source>
        <dbReference type="ARBA" id="ARBA00023004"/>
    </source>
</evidence>
<dbReference type="GO" id="GO:0005506">
    <property type="term" value="F:iron ion binding"/>
    <property type="evidence" value="ECO:0007669"/>
    <property type="project" value="InterPro"/>
</dbReference>
<dbReference type="AlphaFoldDB" id="A0AAQ3PR35"/>
<reference evidence="14 15" key="1">
    <citation type="submission" date="2024-02" db="EMBL/GenBank/DDBJ databases">
        <title>High-quality chromosome-scale genome assembly of Pensacola bahiagrass (Paspalum notatum Flugge var. saurae).</title>
        <authorList>
            <person name="Vega J.M."/>
            <person name="Podio M."/>
            <person name="Orjuela J."/>
            <person name="Siena L.A."/>
            <person name="Pessino S.C."/>
            <person name="Combes M.C."/>
            <person name="Mariac C."/>
            <person name="Albertini E."/>
            <person name="Pupilli F."/>
            <person name="Ortiz J.P.A."/>
            <person name="Leblanc O."/>
        </authorList>
    </citation>
    <scope>NUCLEOTIDE SEQUENCE [LARGE SCALE GENOMIC DNA]</scope>
    <source>
        <strain evidence="14">R1</strain>
        <tissue evidence="14">Leaf</tissue>
    </source>
</reference>
<protein>
    <submittedName>
        <fullName evidence="14">Uncharacterized protein</fullName>
    </submittedName>
</protein>
<feature type="compositionally biased region" description="Basic and acidic residues" evidence="13">
    <location>
        <begin position="230"/>
        <end position="239"/>
    </location>
</feature>
<keyword evidence="5 11" id="KW-0479">Metal-binding</keyword>
<dbReference type="Proteomes" id="UP001341281">
    <property type="component" value="Chromosome 01"/>
</dbReference>
<dbReference type="InterPro" id="IPR002401">
    <property type="entry name" value="Cyt_P450_E_grp-I"/>
</dbReference>
<dbReference type="PANTHER" id="PTHR24282:SF196">
    <property type="entry name" value="CYTOCHROME P450 714C2"/>
    <property type="match status" value="1"/>
</dbReference>
<dbReference type="Gene3D" id="1.10.630.10">
    <property type="entry name" value="Cytochrome P450"/>
    <property type="match status" value="1"/>
</dbReference>
<evidence type="ECO:0000256" key="4">
    <source>
        <dbReference type="ARBA" id="ARBA00022692"/>
    </source>
</evidence>
<dbReference type="PROSITE" id="PS00086">
    <property type="entry name" value="CYTOCHROME_P450"/>
    <property type="match status" value="1"/>
</dbReference>
<evidence type="ECO:0000313" key="15">
    <source>
        <dbReference type="Proteomes" id="UP001341281"/>
    </source>
</evidence>
<evidence type="ECO:0000256" key="3">
    <source>
        <dbReference type="ARBA" id="ARBA00022617"/>
    </source>
</evidence>
<keyword evidence="7 12" id="KW-0560">Oxidoreductase</keyword>
<proteinExistence type="inferred from homology"/>
<keyword evidence="9 12" id="KW-0503">Monooxygenase</keyword>
<organism evidence="14 15">
    <name type="scientific">Paspalum notatum var. saurae</name>
    <dbReference type="NCBI Taxonomy" id="547442"/>
    <lineage>
        <taxon>Eukaryota</taxon>
        <taxon>Viridiplantae</taxon>
        <taxon>Streptophyta</taxon>
        <taxon>Embryophyta</taxon>
        <taxon>Tracheophyta</taxon>
        <taxon>Spermatophyta</taxon>
        <taxon>Magnoliopsida</taxon>
        <taxon>Liliopsida</taxon>
        <taxon>Poales</taxon>
        <taxon>Poaceae</taxon>
        <taxon>PACMAD clade</taxon>
        <taxon>Panicoideae</taxon>
        <taxon>Andropogonodae</taxon>
        <taxon>Paspaleae</taxon>
        <taxon>Paspalinae</taxon>
        <taxon>Paspalum</taxon>
    </lineage>
</organism>
<evidence type="ECO:0000256" key="5">
    <source>
        <dbReference type="ARBA" id="ARBA00022723"/>
    </source>
</evidence>
<sequence>MSQCPTWEADASSRQWRAQDFNLSHEICHIVLGSIYLYSTGSILIQALFVTDPDMVKELANCKSLNLGKPRYLQKELGALLSMGIFTSKVTCGLISESRFSADVISRASFGSSFSEGKEIFSKIRQLQMTMAKQNMLVGVPGSRCATLLSSHSSNSAEPVNSIRALSIYFAAKHAEALSSCTAKDFVVCKNIYFRGTRGDVDHRRVVPGSPALASRQVTRRRTIRRRSGRHDTGRPEHPERANMRVPIALAHRDPAASGQVRPGRFAGGIAAACKPSHMYLLFGVGARTCAGQNLATVELKVVLALILARFEFELSPEYVHVRAGVQAHR</sequence>
<dbReference type="InterPro" id="IPR036396">
    <property type="entry name" value="Cyt_P450_sf"/>
</dbReference>
<dbReference type="Pfam" id="PF00067">
    <property type="entry name" value="p450"/>
    <property type="match status" value="1"/>
</dbReference>
<feature type="compositionally biased region" description="Basic residues" evidence="13">
    <location>
        <begin position="218"/>
        <end position="229"/>
    </location>
</feature>
<evidence type="ECO:0000256" key="2">
    <source>
        <dbReference type="ARBA" id="ARBA00010617"/>
    </source>
</evidence>
<dbReference type="Gene3D" id="1.20.120.990">
    <property type="entry name" value="Glycosyltransferase family 88, C-terminal domain"/>
    <property type="match status" value="1"/>
</dbReference>
<gene>
    <name evidence="14" type="ORF">U9M48_005512</name>
</gene>
<evidence type="ECO:0000256" key="1">
    <source>
        <dbReference type="ARBA" id="ARBA00004370"/>
    </source>
</evidence>
<keyword evidence="15" id="KW-1185">Reference proteome</keyword>
<comment type="similarity">
    <text evidence="2 12">Belongs to the cytochrome P450 family.</text>
</comment>
<dbReference type="InterPro" id="IPR050665">
    <property type="entry name" value="Cytochrome_P450_Monooxygen"/>
</dbReference>
<evidence type="ECO:0000256" key="12">
    <source>
        <dbReference type="RuleBase" id="RU000461"/>
    </source>
</evidence>
<evidence type="ECO:0000256" key="7">
    <source>
        <dbReference type="ARBA" id="ARBA00023002"/>
    </source>
</evidence>
<dbReference type="PANTHER" id="PTHR24282">
    <property type="entry name" value="CYTOCHROME P450 FAMILY MEMBER"/>
    <property type="match status" value="1"/>
</dbReference>
<evidence type="ECO:0000313" key="14">
    <source>
        <dbReference type="EMBL" id="WVZ54761.1"/>
    </source>
</evidence>
<dbReference type="GO" id="GO:0016705">
    <property type="term" value="F:oxidoreductase activity, acting on paired donors, with incorporation or reduction of molecular oxygen"/>
    <property type="evidence" value="ECO:0007669"/>
    <property type="project" value="InterPro"/>
</dbReference>
<dbReference type="GO" id="GO:0004497">
    <property type="term" value="F:monooxygenase activity"/>
    <property type="evidence" value="ECO:0007669"/>
    <property type="project" value="UniProtKB-KW"/>
</dbReference>
<evidence type="ECO:0000256" key="9">
    <source>
        <dbReference type="ARBA" id="ARBA00023033"/>
    </source>
</evidence>
<evidence type="ECO:0000256" key="10">
    <source>
        <dbReference type="ARBA" id="ARBA00023136"/>
    </source>
</evidence>
<evidence type="ECO:0000256" key="11">
    <source>
        <dbReference type="PIRSR" id="PIRSR602401-1"/>
    </source>
</evidence>
<dbReference type="InterPro" id="IPR017972">
    <property type="entry name" value="Cyt_P450_CS"/>
</dbReference>
<comment type="cofactor">
    <cofactor evidence="11">
        <name>heme</name>
        <dbReference type="ChEBI" id="CHEBI:30413"/>
    </cofactor>
</comment>
<evidence type="ECO:0000256" key="6">
    <source>
        <dbReference type="ARBA" id="ARBA00022989"/>
    </source>
</evidence>
<keyword evidence="8 11" id="KW-0408">Iron</keyword>
<keyword evidence="4" id="KW-0812">Transmembrane</keyword>
<dbReference type="GO" id="GO:0006629">
    <property type="term" value="P:lipid metabolic process"/>
    <property type="evidence" value="ECO:0007669"/>
    <property type="project" value="UniProtKB-ARBA"/>
</dbReference>
<dbReference type="GO" id="GO:0016020">
    <property type="term" value="C:membrane"/>
    <property type="evidence" value="ECO:0007669"/>
    <property type="project" value="UniProtKB-SubCell"/>
</dbReference>
<name>A0AAQ3PR35_PASNO</name>